<name>A0A8J9ZI29_BRALA</name>
<feature type="region of interest" description="Disordered" evidence="1">
    <location>
        <begin position="423"/>
        <end position="528"/>
    </location>
</feature>
<feature type="compositionally biased region" description="Basic and acidic residues" evidence="1">
    <location>
        <begin position="501"/>
        <end position="528"/>
    </location>
</feature>
<dbReference type="OrthoDB" id="10004329at2759"/>
<feature type="compositionally biased region" description="Basic residues" evidence="1">
    <location>
        <begin position="488"/>
        <end position="500"/>
    </location>
</feature>
<feature type="compositionally biased region" description="Basic and acidic residues" evidence="1">
    <location>
        <begin position="207"/>
        <end position="238"/>
    </location>
</feature>
<protein>
    <submittedName>
        <fullName evidence="2">Hypp1221 protein</fullName>
    </submittedName>
</protein>
<feature type="compositionally biased region" description="Polar residues" evidence="1">
    <location>
        <begin position="247"/>
        <end position="257"/>
    </location>
</feature>
<sequence>MAGQVAGPYFAPVKVKVTENSEEGAEKQDTMELGTSRNMGHNLLQYILNADPASSDELRTTTSINESEFGIGRLSASPVLGSTEEVQRPSRLYHPISHVRPDYVERRCHLKNCNNNRVYDKHSPSSKSCCHTVRKTPPVLRHTCKSRFSSKGRKSSPSPHFIETTGTGLGGPVGNGWHYHDMDSFEDSGIEQSLDLPDANNESQESSPRDSKDSRLVDTVRQDRYHNDDSSPTDDRHGGGLKKVSADGSSPDQRSCETRTTFCSSGMSLYSNRNAELSQGRAVLHTYRRKSSADLAQDLLKYQGKHKMLKYNGEHSETKLLKRPHTAPPTTAGQTAEYMLQQAFFRLEHADIKRRNAEIIKMQQEHTRHHQRLKHLFDMEWQQHQMRNMHLYARDHGNSDGSYHDLSNMHHFNRKCCHGNGDHHGDETGGRAKTAPPGGNQKDARSKSQKPSVSFPSTKPFLMPYRQTKLTGTLVQNHREERNDCNGHKKAVRSKSRTHRKESVDRMKARQRQDADSELLKQENKRKAEVWSTRMKWEPVKL</sequence>
<dbReference type="Proteomes" id="UP000838412">
    <property type="component" value="Chromosome 2"/>
</dbReference>
<organism evidence="2 3">
    <name type="scientific">Branchiostoma lanceolatum</name>
    <name type="common">Common lancelet</name>
    <name type="synonym">Amphioxus lanceolatum</name>
    <dbReference type="NCBI Taxonomy" id="7740"/>
    <lineage>
        <taxon>Eukaryota</taxon>
        <taxon>Metazoa</taxon>
        <taxon>Chordata</taxon>
        <taxon>Cephalochordata</taxon>
        <taxon>Leptocardii</taxon>
        <taxon>Amphioxiformes</taxon>
        <taxon>Branchiostomatidae</taxon>
        <taxon>Branchiostoma</taxon>
    </lineage>
</organism>
<feature type="region of interest" description="Disordered" evidence="1">
    <location>
        <begin position="141"/>
        <end position="257"/>
    </location>
</feature>
<feature type="compositionally biased region" description="Basic and acidic residues" evidence="1">
    <location>
        <begin position="477"/>
        <end position="487"/>
    </location>
</feature>
<feature type="compositionally biased region" description="Basic residues" evidence="1">
    <location>
        <begin position="142"/>
        <end position="154"/>
    </location>
</feature>
<evidence type="ECO:0000313" key="3">
    <source>
        <dbReference type="Proteomes" id="UP000838412"/>
    </source>
</evidence>
<dbReference type="AlphaFoldDB" id="A0A8J9ZI29"/>
<evidence type="ECO:0000313" key="2">
    <source>
        <dbReference type="EMBL" id="CAH1253661.1"/>
    </source>
</evidence>
<accession>A0A8J9ZI29</accession>
<dbReference type="EMBL" id="OV696687">
    <property type="protein sequence ID" value="CAH1253661.1"/>
    <property type="molecule type" value="Genomic_DNA"/>
</dbReference>
<gene>
    <name evidence="2" type="primary">Hypp1221</name>
    <name evidence="2" type="ORF">BLAG_LOCUS13350</name>
</gene>
<evidence type="ECO:0000256" key="1">
    <source>
        <dbReference type="SAM" id="MobiDB-lite"/>
    </source>
</evidence>
<keyword evidence="3" id="KW-1185">Reference proteome</keyword>
<reference evidence="2" key="1">
    <citation type="submission" date="2022-01" db="EMBL/GenBank/DDBJ databases">
        <authorList>
            <person name="Braso-Vives M."/>
        </authorList>
    </citation>
    <scope>NUCLEOTIDE SEQUENCE</scope>
</reference>
<proteinExistence type="predicted"/>